<dbReference type="Gene3D" id="3.20.20.80">
    <property type="entry name" value="Glycosidases"/>
    <property type="match status" value="1"/>
</dbReference>
<dbReference type="InterPro" id="IPR004867">
    <property type="entry name" value="CHB_C_dom"/>
</dbReference>
<dbReference type="InterPro" id="IPR008965">
    <property type="entry name" value="CBM2/CBM3_carb-bd_dom_sf"/>
</dbReference>
<dbReference type="PANTHER" id="PTHR22600:SF57">
    <property type="entry name" value="BETA-N-ACETYLHEXOSAMINIDASE"/>
    <property type="match status" value="1"/>
</dbReference>
<evidence type="ECO:0000256" key="4">
    <source>
        <dbReference type="ARBA" id="ARBA00022801"/>
    </source>
</evidence>
<dbReference type="Pfam" id="PF02838">
    <property type="entry name" value="Glyco_hydro_20b"/>
    <property type="match status" value="1"/>
</dbReference>
<dbReference type="Gene3D" id="2.60.40.290">
    <property type="match status" value="1"/>
</dbReference>
<feature type="signal peptide" evidence="8">
    <location>
        <begin position="1"/>
        <end position="21"/>
    </location>
</feature>
<proteinExistence type="inferred from homology"/>
<dbReference type="InterPro" id="IPR015882">
    <property type="entry name" value="HEX_bac_N"/>
</dbReference>
<dbReference type="Pfam" id="PF03174">
    <property type="entry name" value="CHB_HEX_C"/>
    <property type="match status" value="1"/>
</dbReference>
<evidence type="ECO:0000256" key="5">
    <source>
        <dbReference type="ARBA" id="ARBA00023295"/>
    </source>
</evidence>
<dbReference type="RefSeq" id="WP_259413555.1">
    <property type="nucleotide sequence ID" value="NZ_JANWGH010000001.1"/>
</dbReference>
<comment type="caution">
    <text evidence="10">The sequence shown here is derived from an EMBL/GenBank/DDBJ whole genome shotgun (WGS) entry which is preliminary data.</text>
</comment>
<dbReference type="SUPFAM" id="SSF81296">
    <property type="entry name" value="E set domains"/>
    <property type="match status" value="1"/>
</dbReference>
<dbReference type="Gene3D" id="3.30.379.10">
    <property type="entry name" value="Chitobiase/beta-hexosaminidase domain 2-like"/>
    <property type="match status" value="1"/>
</dbReference>
<dbReference type="SUPFAM" id="SSF51445">
    <property type="entry name" value="(Trans)glycosidases"/>
    <property type="match status" value="1"/>
</dbReference>
<dbReference type="SUPFAM" id="SSF55545">
    <property type="entry name" value="beta-N-acetylhexosaminidase-like domain"/>
    <property type="match status" value="1"/>
</dbReference>
<dbReference type="SUPFAM" id="SSF49384">
    <property type="entry name" value="Carbohydrate-binding domain"/>
    <property type="match status" value="1"/>
</dbReference>
<keyword evidence="5" id="KW-0326">Glycosidase</keyword>
<dbReference type="PANTHER" id="PTHR22600">
    <property type="entry name" value="BETA-HEXOSAMINIDASE"/>
    <property type="match status" value="1"/>
</dbReference>
<gene>
    <name evidence="10" type="ORF">NY014_05520</name>
</gene>
<evidence type="ECO:0000256" key="8">
    <source>
        <dbReference type="SAM" id="SignalP"/>
    </source>
</evidence>
<name>A0ABT2G5Y0_9BACT</name>
<dbReference type="EMBL" id="JANWGH010000001">
    <property type="protein sequence ID" value="MCS5489876.1"/>
    <property type="molecule type" value="Genomic_DNA"/>
</dbReference>
<evidence type="ECO:0000256" key="3">
    <source>
        <dbReference type="ARBA" id="ARBA00012663"/>
    </source>
</evidence>
<keyword evidence="4" id="KW-0378">Hydrolase</keyword>
<evidence type="ECO:0000256" key="7">
    <source>
        <dbReference type="ARBA" id="ARBA00033000"/>
    </source>
</evidence>
<dbReference type="InterPro" id="IPR017853">
    <property type="entry name" value="GH"/>
</dbReference>
<evidence type="ECO:0000256" key="1">
    <source>
        <dbReference type="ARBA" id="ARBA00001231"/>
    </source>
</evidence>
<dbReference type="Gene3D" id="2.60.40.10">
    <property type="entry name" value="Immunoglobulins"/>
    <property type="match status" value="1"/>
</dbReference>
<keyword evidence="8" id="KW-0732">Signal</keyword>
<comment type="catalytic activity">
    <reaction evidence="1">
        <text>Hydrolysis of terminal non-reducing N-acetyl-D-hexosamine residues in N-acetyl-beta-D-hexosaminides.</text>
        <dbReference type="EC" id="3.2.1.52"/>
    </reaction>
</comment>
<dbReference type="InterPro" id="IPR025705">
    <property type="entry name" value="Beta_hexosaminidase_sua/sub"/>
</dbReference>
<organism evidence="10 11">
    <name type="scientific">Algoriphagus limi</name>
    <dbReference type="NCBI Taxonomy" id="2975273"/>
    <lineage>
        <taxon>Bacteria</taxon>
        <taxon>Pseudomonadati</taxon>
        <taxon>Bacteroidota</taxon>
        <taxon>Cytophagia</taxon>
        <taxon>Cytophagales</taxon>
        <taxon>Cyclobacteriaceae</taxon>
        <taxon>Algoriphagus</taxon>
    </lineage>
</organism>
<comment type="similarity">
    <text evidence="2">Belongs to the glycosyl hydrolase 20 family.</text>
</comment>
<dbReference type="InterPro" id="IPR012291">
    <property type="entry name" value="CBM2_carb-bd_dom_sf"/>
</dbReference>
<keyword evidence="11" id="KW-1185">Reference proteome</keyword>
<dbReference type="InterPro" id="IPR015883">
    <property type="entry name" value="Glyco_hydro_20_cat"/>
</dbReference>
<feature type="domain" description="Chitobiase/beta-hexosaminidases N-terminal" evidence="9">
    <location>
        <begin position="27"/>
        <end position="172"/>
    </location>
</feature>
<sequence length="846" mass="96417">MSRFVLSFFLIFSVLLTSCEAQTSMNEALSIRWELIENQLDDSSGSRAQFVIENHSGQTIESGWKLYFNSIFFDLNAQIESPGIELTHLAGDFFVLTGRGKEAAIPKGGILTVSYRSKNPHLKNHHAPDAPIFTLANGTIVPDIQFEKSEMSVWDLRNQAGESQLPIPTPDRLFEQNEGLSVLPKEDLPPFLPTPKTWKINGEPQWVTQAGLAVVGDKSFAKAATFLTKRIKENYNPEILKTEKPIQIRVSKKDGFPAEGYSLEIRDRRVLILASDERGAFYGVQSFLALQPADFWKGNAEGLLLPQISIEDYPAYSYRGFFLDVARNFQPKEEIFRILDLMALYKLNTFHFNLANDEGWRIEIEALPELTQYGSKRGFSTDEADFQWPFYGSGISPDKYPGTGFYTQEDFKEILRYAQERQIEVIPEIGFPAHSRAAIKSMEKRYERFQQAGNLEKAEEFRLIDPEDQSEYLSAQNFRDNTVCVCKESVYRFFETVVMEMKGMYQEVGTPLKVFHTGGDEVPYGVWEKSPICEEFLAENKSLKQEDLGPYFRSRIGFFLKNEGIQQAGWEEIGQLADNGKVVPNPNFAERKWRLYAWNAVAGWGGEDMAYRLANAGFPVVISSSANYYFDLAYDWDPRERGHTWSGVGDMYQSWKSVPGKFYLSHDQTIDGKDWNWEKAKERFEVLTEEGKKNILGIQGQLWTETVKSPEMLEYYVIPKIFGLVQRAWEGDPDWSSATSIEEKKALRLKEWNVFVNQVAQVELPRLESFQGGYKIRIPAPGLKRVGDQVFANLQLPGLEIRYTVNGGIPSRTDSLYSGPVTYSPNLRFRAFSPNGQGSNVSQLED</sequence>
<dbReference type="InterPro" id="IPR004866">
    <property type="entry name" value="CHB/HEX_N_dom"/>
</dbReference>
<dbReference type="Pfam" id="PF00728">
    <property type="entry name" value="Glyco_hydro_20"/>
    <property type="match status" value="1"/>
</dbReference>
<evidence type="ECO:0000259" key="9">
    <source>
        <dbReference type="SMART" id="SM01081"/>
    </source>
</evidence>
<evidence type="ECO:0000313" key="11">
    <source>
        <dbReference type="Proteomes" id="UP001206788"/>
    </source>
</evidence>
<evidence type="ECO:0000313" key="10">
    <source>
        <dbReference type="EMBL" id="MCS5489876.1"/>
    </source>
</evidence>
<dbReference type="Proteomes" id="UP001206788">
    <property type="component" value="Unassembled WGS sequence"/>
</dbReference>
<feature type="chain" id="PRO_5046074624" description="beta-N-acetylhexosaminidase" evidence="8">
    <location>
        <begin position="22"/>
        <end position="846"/>
    </location>
</feature>
<dbReference type="EC" id="3.2.1.52" evidence="3"/>
<dbReference type="PRINTS" id="PR00738">
    <property type="entry name" value="GLHYDRLASE20"/>
</dbReference>
<reference evidence="10 11" key="1">
    <citation type="submission" date="2022-08" db="EMBL/GenBank/DDBJ databases">
        <title>Algoriphagus sp. CAU 1643 isolated from mud.</title>
        <authorList>
            <person name="Kim W."/>
        </authorList>
    </citation>
    <scope>NUCLEOTIDE SEQUENCE [LARGE SCALE GENOMIC DNA]</scope>
    <source>
        <strain evidence="10 11">CAU 1643</strain>
    </source>
</reference>
<evidence type="ECO:0000256" key="6">
    <source>
        <dbReference type="ARBA" id="ARBA00030512"/>
    </source>
</evidence>
<protein>
    <recommendedName>
        <fullName evidence="3">beta-N-acetylhexosaminidase</fullName>
        <ecNumber evidence="3">3.2.1.52</ecNumber>
    </recommendedName>
    <alternativeName>
        <fullName evidence="6">Beta-N-acetylhexosaminidase</fullName>
    </alternativeName>
    <alternativeName>
        <fullName evidence="7">N-acetyl-beta-glucosaminidase</fullName>
    </alternativeName>
</protein>
<dbReference type="InterPro" id="IPR014756">
    <property type="entry name" value="Ig_E-set"/>
</dbReference>
<evidence type="ECO:0000256" key="2">
    <source>
        <dbReference type="ARBA" id="ARBA00006285"/>
    </source>
</evidence>
<accession>A0ABT2G5Y0</accession>
<dbReference type="InterPro" id="IPR013783">
    <property type="entry name" value="Ig-like_fold"/>
</dbReference>
<dbReference type="SMART" id="SM01081">
    <property type="entry name" value="CHB_HEX"/>
    <property type="match status" value="1"/>
</dbReference>
<dbReference type="PROSITE" id="PS51257">
    <property type="entry name" value="PROKAR_LIPOPROTEIN"/>
    <property type="match status" value="1"/>
</dbReference>
<dbReference type="InterPro" id="IPR029018">
    <property type="entry name" value="Hex-like_dom2"/>
</dbReference>